<evidence type="ECO:0000313" key="2">
    <source>
        <dbReference type="EMBL" id="ELY28942.1"/>
    </source>
</evidence>
<gene>
    <name evidence="1" type="ordered locus">Hbor_34060</name>
    <name evidence="2" type="ORF">C499_06910</name>
</gene>
<keyword evidence="3" id="KW-1185">Reference proteome</keyword>
<keyword evidence="1" id="KW-0614">Plasmid</keyword>
<protein>
    <submittedName>
        <fullName evidence="1">Uncharacterized protein</fullName>
    </submittedName>
</protein>
<dbReference type="Proteomes" id="UP000006663">
    <property type="component" value="Plasmid pHBOR02"/>
</dbReference>
<name>E4NVP4_HALBP</name>
<dbReference type="AlphaFoldDB" id="E4NVP4"/>
<reference evidence="2 4" key="3">
    <citation type="journal article" date="2014" name="PLoS Genet.">
        <title>Phylogenetically driven sequencing of extremely halophilic archaea reveals strategies for static and dynamic osmo-response.</title>
        <authorList>
            <person name="Becker E.A."/>
            <person name="Seitzer P.M."/>
            <person name="Tritt A."/>
            <person name="Larsen D."/>
            <person name="Krusor M."/>
            <person name="Yao A.I."/>
            <person name="Wu D."/>
            <person name="Madern D."/>
            <person name="Eisen J.A."/>
            <person name="Darling A.E."/>
            <person name="Facciotti M.T."/>
        </authorList>
    </citation>
    <scope>NUCLEOTIDE SEQUENCE [LARGE SCALE GENOMIC DNA]</scope>
    <source>
        <strain evidence="2 4">DSM 11551</strain>
    </source>
</reference>
<geneLocation type="plasmid" evidence="1 3">
    <name>pHBOR02</name>
</geneLocation>
<proteinExistence type="predicted"/>
<evidence type="ECO:0000313" key="4">
    <source>
        <dbReference type="Proteomes" id="UP000011585"/>
    </source>
</evidence>
<dbReference type="KEGG" id="hbo:Hbor_34060"/>
<reference evidence="1" key="2">
    <citation type="submission" date="2009-08" db="EMBL/GenBank/DDBJ databases">
        <title>The complete plasmid2 of Halogeometricum borinquense DSM 11551.</title>
        <authorList>
            <consortium name="US DOE Joint Genome Institute (JGI-PGF)"/>
            <person name="Lucas S."/>
            <person name="Copeland A."/>
            <person name="Lapidus A."/>
            <person name="Glavina del Rio T."/>
            <person name="Dalin E."/>
            <person name="Tice H."/>
            <person name="Bruce D."/>
            <person name="Goodwin L."/>
            <person name="Pitluck S."/>
            <person name="Kyrpides N."/>
            <person name="Mavromatis K."/>
            <person name="Mikhailova N."/>
            <person name="Anderson I."/>
            <person name="Brettin T."/>
            <person name="Detter J.C."/>
            <person name="Han C."/>
            <person name="Larimer F."/>
            <person name="Land M."/>
            <person name="Hauser L."/>
            <person name="Markowitz V."/>
            <person name="Cheng J.-F."/>
            <person name="Hugenholtz P."/>
            <person name="Woyke T."/>
            <person name="Wu D."/>
            <person name="Tindal B."/>
            <person name="Klenk H.-P."/>
            <person name="Eisen J.A."/>
        </authorList>
    </citation>
    <scope>NUCLEOTIDE SEQUENCE</scope>
    <source>
        <strain evidence="1">PR 3</strain>
        <plasmid evidence="1">pHBOR02</plasmid>
    </source>
</reference>
<dbReference type="OrthoDB" id="260782at2157"/>
<dbReference type="HOGENOM" id="CLU_3003016_0_0_2"/>
<dbReference type="EMBL" id="CP001692">
    <property type="protein sequence ID" value="ADQ68928.1"/>
    <property type="molecule type" value="Genomic_DNA"/>
</dbReference>
<dbReference type="RefSeq" id="WP_006054700.1">
    <property type="nucleotide sequence ID" value="NC_014731.1"/>
</dbReference>
<dbReference type="EMBL" id="AOHT01000021">
    <property type="protein sequence ID" value="ELY28942.1"/>
    <property type="molecule type" value="Genomic_DNA"/>
</dbReference>
<evidence type="ECO:0000313" key="3">
    <source>
        <dbReference type="Proteomes" id="UP000006663"/>
    </source>
</evidence>
<sequence length="56" mass="6267">MSTKAAPDRCCVEPRPDVYEPFAAIDLGDGNIIVFDRDVQEAWIESTVSVARNEIR</sequence>
<dbReference type="GeneID" id="54124682"/>
<evidence type="ECO:0000313" key="1">
    <source>
        <dbReference type="EMBL" id="ADQ68928.1"/>
    </source>
</evidence>
<dbReference type="Proteomes" id="UP000011585">
    <property type="component" value="Unassembled WGS sequence"/>
</dbReference>
<reference evidence="3" key="1">
    <citation type="journal article" date="2009" name="Stand. Genomic Sci.">
        <title>Complete genome sequence of Halogeometricum borinquense type strain (PR3).</title>
        <authorList>
            <person name="Malfatti S."/>
            <person name="Tindall B.J."/>
            <person name="Schneider S."/>
            <person name="Fahnrich R."/>
            <person name="Lapidus A."/>
            <person name="Labuttii K."/>
            <person name="Copeland A."/>
            <person name="Glavina Del Rio T."/>
            <person name="Nolan M."/>
            <person name="Chen F."/>
            <person name="Lucas S."/>
            <person name="Tice H."/>
            <person name="Cheng J.F."/>
            <person name="Bruce D."/>
            <person name="Goodwin L."/>
            <person name="Pitluck S."/>
            <person name="Anderson I."/>
            <person name="Pati A."/>
            <person name="Ivanova N."/>
            <person name="Mavromatis K."/>
            <person name="Chen A."/>
            <person name="Palaniappan K."/>
            <person name="D'haeseleer P."/>
            <person name="Goker M."/>
            <person name="Bristow J."/>
            <person name="Eisen J.A."/>
            <person name="Markowitz V."/>
            <person name="Hugenholtz P."/>
            <person name="Kyrpides N.C."/>
            <person name="Klenk H.P."/>
            <person name="Chain P."/>
        </authorList>
    </citation>
    <scope>NUCLEOTIDE SEQUENCE [LARGE SCALE GENOMIC DNA]</scope>
    <source>
        <strain evidence="3">ATCC 700274 / DSM 11551 / JCM 10706 / KCTC 4070 / PR3</strain>
        <plasmid evidence="3">pHBOR02</plasmid>
    </source>
</reference>
<accession>E4NVP4</accession>
<organism evidence="1 3">
    <name type="scientific">Halogeometricum borinquense (strain ATCC 700274 / DSM 11551 / JCM 10706 / KCTC 4070 / PR3)</name>
    <dbReference type="NCBI Taxonomy" id="469382"/>
    <lineage>
        <taxon>Archaea</taxon>
        <taxon>Methanobacteriati</taxon>
        <taxon>Methanobacteriota</taxon>
        <taxon>Stenosarchaea group</taxon>
        <taxon>Halobacteria</taxon>
        <taxon>Halobacteriales</taxon>
        <taxon>Haloferacaceae</taxon>
        <taxon>Halogeometricum</taxon>
    </lineage>
</organism>